<dbReference type="InParanoid" id="I7LXM5"/>
<dbReference type="RefSeq" id="XP_001025179.2">
    <property type="nucleotide sequence ID" value="XM_001025179.2"/>
</dbReference>
<name>I7LXM5_TETTS</name>
<sequence length="389" mass="44713">MSFQASDSAFVGLGPIPLRDNQMQSPDQFEDILRKMKNQQEQNKIQQKEKELKDQKNLLQQREQVKRLIEKNSNKNFTYDYDGKIIIAKKGSSKNIVNQENTVGVSYKIGTTTNVVKKINVEQPQQVIPKIIQGKDQQLQVKNSGSNIHSQNSSQSNQFQSDLTNQPNSYEMMLENIKPSQGVIFKGAKGEVKTGEGYSNQQSQFDFYDTQKNPNDIKRMTKKDYEEFIKTSGNYSRNDTYKPRRYTTNNLNQNKIDNNFEDILDGINYSQIQPIEEQTEEENQTHQDKGFLQNNLIKGVSPLTQNKSSFKLAGFNSIQRQSSDRVNNKQNIQIFDNPYGVPQQNVNYQSINRGSTIFKNSSQIQQPKKNKAGNIQVADQEKLRNMLLN</sequence>
<gene>
    <name evidence="3" type="ORF">TTHERM_00684780</name>
</gene>
<feature type="coiled-coil region" evidence="1">
    <location>
        <begin position="29"/>
        <end position="75"/>
    </location>
</feature>
<evidence type="ECO:0000256" key="1">
    <source>
        <dbReference type="SAM" id="Coils"/>
    </source>
</evidence>
<dbReference type="Proteomes" id="UP000009168">
    <property type="component" value="Unassembled WGS sequence"/>
</dbReference>
<evidence type="ECO:0000313" key="4">
    <source>
        <dbReference type="Proteomes" id="UP000009168"/>
    </source>
</evidence>
<reference evidence="4" key="1">
    <citation type="journal article" date="2006" name="PLoS Biol.">
        <title>Macronuclear genome sequence of the ciliate Tetrahymena thermophila, a model eukaryote.</title>
        <authorList>
            <person name="Eisen J.A."/>
            <person name="Coyne R.S."/>
            <person name="Wu M."/>
            <person name="Wu D."/>
            <person name="Thiagarajan M."/>
            <person name="Wortman J.R."/>
            <person name="Badger J.H."/>
            <person name="Ren Q."/>
            <person name="Amedeo P."/>
            <person name="Jones K.M."/>
            <person name="Tallon L.J."/>
            <person name="Delcher A.L."/>
            <person name="Salzberg S.L."/>
            <person name="Silva J.C."/>
            <person name="Haas B.J."/>
            <person name="Majoros W.H."/>
            <person name="Farzad M."/>
            <person name="Carlton J.M."/>
            <person name="Smith R.K. Jr."/>
            <person name="Garg J."/>
            <person name="Pearlman R.E."/>
            <person name="Karrer K.M."/>
            <person name="Sun L."/>
            <person name="Manning G."/>
            <person name="Elde N.C."/>
            <person name="Turkewitz A.P."/>
            <person name="Asai D.J."/>
            <person name="Wilkes D.E."/>
            <person name="Wang Y."/>
            <person name="Cai H."/>
            <person name="Collins K."/>
            <person name="Stewart B.A."/>
            <person name="Lee S.R."/>
            <person name="Wilamowska K."/>
            <person name="Weinberg Z."/>
            <person name="Ruzzo W.L."/>
            <person name="Wloga D."/>
            <person name="Gaertig J."/>
            <person name="Frankel J."/>
            <person name="Tsao C.-C."/>
            <person name="Gorovsky M.A."/>
            <person name="Keeling P.J."/>
            <person name="Waller R.F."/>
            <person name="Patron N.J."/>
            <person name="Cherry J.M."/>
            <person name="Stover N.A."/>
            <person name="Krieger C.J."/>
            <person name="del Toro C."/>
            <person name="Ryder H.F."/>
            <person name="Williamson S.C."/>
            <person name="Barbeau R.A."/>
            <person name="Hamilton E.P."/>
            <person name="Orias E."/>
        </authorList>
    </citation>
    <scope>NUCLEOTIDE SEQUENCE [LARGE SCALE GENOMIC DNA]</scope>
    <source>
        <strain evidence="4">SB210</strain>
    </source>
</reference>
<feature type="region of interest" description="Disordered" evidence="2">
    <location>
        <begin position="142"/>
        <end position="164"/>
    </location>
</feature>
<evidence type="ECO:0000256" key="2">
    <source>
        <dbReference type="SAM" id="MobiDB-lite"/>
    </source>
</evidence>
<organism evidence="3 4">
    <name type="scientific">Tetrahymena thermophila (strain SB210)</name>
    <dbReference type="NCBI Taxonomy" id="312017"/>
    <lineage>
        <taxon>Eukaryota</taxon>
        <taxon>Sar</taxon>
        <taxon>Alveolata</taxon>
        <taxon>Ciliophora</taxon>
        <taxon>Intramacronucleata</taxon>
        <taxon>Oligohymenophorea</taxon>
        <taxon>Hymenostomatida</taxon>
        <taxon>Tetrahymenina</taxon>
        <taxon>Tetrahymenidae</taxon>
        <taxon>Tetrahymena</taxon>
    </lineage>
</organism>
<accession>I7LXM5</accession>
<dbReference type="GeneID" id="7830709"/>
<protein>
    <submittedName>
        <fullName evidence="3">Uncharacterized protein</fullName>
    </submittedName>
</protein>
<dbReference type="AlphaFoldDB" id="I7LXM5"/>
<evidence type="ECO:0000313" key="3">
    <source>
        <dbReference type="EMBL" id="EAS04934.2"/>
    </source>
</evidence>
<proteinExistence type="predicted"/>
<keyword evidence="1" id="KW-0175">Coiled coil</keyword>
<dbReference type="EMBL" id="GG662435">
    <property type="protein sequence ID" value="EAS04934.2"/>
    <property type="molecule type" value="Genomic_DNA"/>
</dbReference>
<keyword evidence="4" id="KW-1185">Reference proteome</keyword>
<feature type="compositionally biased region" description="Low complexity" evidence="2">
    <location>
        <begin position="143"/>
        <end position="161"/>
    </location>
</feature>
<dbReference type="KEGG" id="tet:TTHERM_00684780"/>